<keyword evidence="7" id="KW-0349">Heme</keyword>
<feature type="binding site" evidence="16">
    <location>
        <position position="1170"/>
    </location>
    <ligand>
        <name>Ca(2+)</name>
        <dbReference type="ChEBI" id="CHEBI:29108"/>
        <label>1</label>
    </ligand>
</feature>
<dbReference type="GO" id="GO:0004190">
    <property type="term" value="F:aspartic-type endopeptidase activity"/>
    <property type="evidence" value="ECO:0007669"/>
    <property type="project" value="InterPro"/>
</dbReference>
<feature type="active site" evidence="19">
    <location>
        <position position="645"/>
    </location>
</feature>
<proteinExistence type="inferred from homology"/>
<evidence type="ECO:0000256" key="7">
    <source>
        <dbReference type="ARBA" id="ARBA00022617"/>
    </source>
</evidence>
<keyword evidence="11 16" id="KW-0408">Iron</keyword>
<evidence type="ECO:0000256" key="16">
    <source>
        <dbReference type="PIRSR" id="PIRSR600823-3"/>
    </source>
</evidence>
<comment type="cofactor">
    <cofactor evidence="16">
        <name>heme b</name>
        <dbReference type="ChEBI" id="CHEBI:60344"/>
    </cofactor>
    <text evidence="16">Binds 1 heme b (iron(II)-protoporphyrin IX) group per subunit.</text>
</comment>
<evidence type="ECO:0000256" key="15">
    <source>
        <dbReference type="PIRSR" id="PIRSR600823-2"/>
    </source>
</evidence>
<protein>
    <recommendedName>
        <fullName evidence="5">peroxidase</fullName>
        <ecNumber evidence="5">1.11.1.7</ecNumber>
    </recommendedName>
</protein>
<dbReference type="SUPFAM" id="SSF48113">
    <property type="entry name" value="Heme-dependent peroxidases"/>
    <property type="match status" value="1"/>
</dbReference>
<reference evidence="23 24" key="1">
    <citation type="journal article" date="2021" name="bioRxiv">
        <title>The Gossypium anomalum genome as a resource for cotton improvement and evolutionary analysis of hybrid incompatibility.</title>
        <authorList>
            <person name="Grover C.E."/>
            <person name="Yuan D."/>
            <person name="Arick M.A."/>
            <person name="Miller E.R."/>
            <person name="Hu G."/>
            <person name="Peterson D.G."/>
            <person name="Wendel J.F."/>
            <person name="Udall J.A."/>
        </authorList>
    </citation>
    <scope>NUCLEOTIDE SEQUENCE [LARGE SCALE GENOMIC DNA]</scope>
    <source>
        <strain evidence="23">JFW-Udall</strain>
        <tissue evidence="23">Leaf</tissue>
    </source>
</reference>
<feature type="domain" description="Peptidase A1" evidence="22">
    <location>
        <begin position="627"/>
        <end position="999"/>
    </location>
</feature>
<dbReference type="InterPro" id="IPR033121">
    <property type="entry name" value="PEPTIDASE_A1"/>
</dbReference>
<dbReference type="InterPro" id="IPR001461">
    <property type="entry name" value="Aspartic_peptidase_A1"/>
</dbReference>
<evidence type="ECO:0000256" key="17">
    <source>
        <dbReference type="PIRSR" id="PIRSR600823-4"/>
    </source>
</evidence>
<comment type="function">
    <text evidence="2">Removal of H(2)O(2), oxidation of toxic reductants, biosynthesis and degradation of lignin, suberization, auxin catabolism, response to environmental stresses such as wounding, pathogen attack and oxidative stress. These functions might be dependent on each isozyme/isoform in each plant tissue.</text>
</comment>
<dbReference type="Gene3D" id="2.40.70.10">
    <property type="entry name" value="Acid Proteases"/>
    <property type="match status" value="4"/>
</dbReference>
<dbReference type="GO" id="GO:0006979">
    <property type="term" value="P:response to oxidative stress"/>
    <property type="evidence" value="ECO:0007669"/>
    <property type="project" value="InterPro"/>
</dbReference>
<dbReference type="OrthoDB" id="2747330at2759"/>
<evidence type="ECO:0000256" key="19">
    <source>
        <dbReference type="PIRSR" id="PIRSR601461-1"/>
    </source>
</evidence>
<dbReference type="SUPFAM" id="SSF50630">
    <property type="entry name" value="Acid proteases"/>
    <property type="match status" value="2"/>
</dbReference>
<keyword evidence="6" id="KW-0575">Peroxidase</keyword>
<dbReference type="GO" id="GO:0046872">
    <property type="term" value="F:metal ion binding"/>
    <property type="evidence" value="ECO:0007669"/>
    <property type="project" value="UniProtKB-KW"/>
</dbReference>
<dbReference type="PANTHER" id="PTHR13683">
    <property type="entry name" value="ASPARTYL PROTEASES"/>
    <property type="match status" value="1"/>
</dbReference>
<evidence type="ECO:0000313" key="24">
    <source>
        <dbReference type="Proteomes" id="UP000701853"/>
    </source>
</evidence>
<dbReference type="FunFam" id="1.10.420.10:FF:000006">
    <property type="entry name" value="Peroxidase"/>
    <property type="match status" value="1"/>
</dbReference>
<sequence>MLKTVIFFFILNWVLTFKLINGRIFTFEMHHRFSEPVKNWSNSTGKLSHWPLKDSFEYYAVLAHRDRLLRGRKLSGANTTLSFADGNFTFQINSLGFLHYTTVQLGTPGVKFMVALDTGSDLFWDFELSIYDPKGSSTSKKVTCSSSLCAQRNQCLGTFSNCPYMVSYMSAQTSTSGILVEDVLHLTTEDGHPDSVEAYVTFGCGQVQSGSFLDVAAPNGLFGLGMEKIAVPSILSQEGLTADSFSMCFGDDGTGRISFGDKGSPDQEETPFNLNPSHPTYNVTVTQIRVGTTLIDGGFTALFDSGTSFTYLVDPTYSNLTVNFHSQTRDSRRPPDSRIPFEYCYDMSPDANASLIPSMSLTMKGGSHFPVYDPIIVISTQSKLVYCLAVVKSTELNIIGRYDIEETNTSEEEQHPVSAPPAVAAGIRNYSTPESTKDVKNNNSLTSVTLRSCHLHVSLPFFFGLVSILTLVSNNNENTVKGLIASLQDFVRRSRNGVRTLQRQTPTLSGRRGYNCGQTVDSVPLTNSSMSEFTRYSRVLLLMVIGLSAGACYGFGTFGFEFHHRYSDPVKQILAVDELPAKGSPEYYSAMIHRDKVIKGRRLAAENDQTPVTFLEGNATYRLSSLYYANVTVGTPALWFLVALDTGSDLFWLPCDCSSCVQGIESPGGLTIDFNIYSPNTSSTSSKVPCSSDKCEQHRKCSSPSSNCPYQVNYLSNGTSSIGVLVEDVLHLTTDDDKTNKPVEAKITFGFVSFTSFVLKSHCAVVENSIGLSSTRHAFCGKIQTGSFLNAAAPNGLFGLGMDKISVPSILTKENVTSNSFSMCFRSDGIGRITFGDKGSSDQGETPINLRQSRPTYNISITQISVGGNTGDLEFDAIFDSGTSFTYLNDPAYTLISETFNNLALDKRHTSKPTDGLPFEYCYELSANQTSLKYPVVNLTMKGGDQLLVNDPIAVLPMQGGAVYCLAVVKSDGVNIIGQNFMTGYRIVFDREKMVLGWKASDCYNIESSNTLPVIPPSAVPPATAVKPEATARNSSNAGAPGSSPPPMTNKSTQLKALSYILWLTINNLYESLNFPIQNELKATLNLIKEDKVVFKMALLIAVLTLVLLVSASTSPAIALSLNHYEKTCPDVESIVAKAVERATMKDKTVPAALLRMHFHDCFIRGCDASVLLYSKGNNKAEKDGPANLSLHGFYVIENAKKEVEAACPGVVSCADILAFAARDAVVLSGGPTWEVPKGRKDGRTSKASETIQLPAPTFNISQLQQSFSQRGLSMDDLVALSGGHTIGFSHCSSFQNRIRNFNATHDIDPTMHPSFAASLRNVCPIKNKAKNAGATMDPSSTAFDNTYFKLILQGKTLFSSDQALLMNPKTKGLVYKFASSKQSFEKAFVNSMIKMSSLNGGQEIRKDCRVVN</sequence>
<evidence type="ECO:0000256" key="18">
    <source>
        <dbReference type="PIRSR" id="PIRSR600823-5"/>
    </source>
</evidence>
<evidence type="ECO:0000256" key="4">
    <source>
        <dbReference type="ARBA" id="ARBA00007447"/>
    </source>
</evidence>
<dbReference type="Gene3D" id="1.10.520.10">
    <property type="match status" value="1"/>
</dbReference>
<dbReference type="InterPro" id="IPR000823">
    <property type="entry name" value="Peroxidase_pln"/>
</dbReference>
<dbReference type="Pfam" id="PF00141">
    <property type="entry name" value="peroxidase"/>
    <property type="match status" value="1"/>
</dbReference>
<dbReference type="FunFam" id="2.40.70.10:FF:000014">
    <property type="entry name" value="Aspartyl protease family protein 1"/>
    <property type="match status" value="2"/>
</dbReference>
<dbReference type="EC" id="1.11.1.7" evidence="5"/>
<dbReference type="InterPro" id="IPR002016">
    <property type="entry name" value="Haem_peroxidase"/>
</dbReference>
<dbReference type="InterPro" id="IPR019793">
    <property type="entry name" value="Peroxidases_heam-ligand_BS"/>
</dbReference>
<comment type="similarity">
    <text evidence="4">Belongs to the peptidase A1 family.</text>
</comment>
<feature type="binding site" description="axial binding residue" evidence="16">
    <location>
        <position position="1285"/>
    </location>
    <ligand>
        <name>heme b</name>
        <dbReference type="ChEBI" id="CHEBI:60344"/>
    </ligand>
    <ligandPart>
        <name>Fe</name>
        <dbReference type="ChEBI" id="CHEBI:18248"/>
    </ligandPart>
</feature>
<name>A0A8J5YYI6_9ROSI</name>
<dbReference type="Pfam" id="PF14541">
    <property type="entry name" value="TAXi_C"/>
    <property type="match status" value="2"/>
</dbReference>
<dbReference type="InterPro" id="IPR021109">
    <property type="entry name" value="Peptidase_aspartic_dom_sf"/>
</dbReference>
<organism evidence="23 24">
    <name type="scientific">Gossypium anomalum</name>
    <dbReference type="NCBI Taxonomy" id="47600"/>
    <lineage>
        <taxon>Eukaryota</taxon>
        <taxon>Viridiplantae</taxon>
        <taxon>Streptophyta</taxon>
        <taxon>Embryophyta</taxon>
        <taxon>Tracheophyta</taxon>
        <taxon>Spermatophyta</taxon>
        <taxon>Magnoliopsida</taxon>
        <taxon>eudicotyledons</taxon>
        <taxon>Gunneridae</taxon>
        <taxon>Pentapetalae</taxon>
        <taxon>rosids</taxon>
        <taxon>malvids</taxon>
        <taxon>Malvales</taxon>
        <taxon>Malvaceae</taxon>
        <taxon>Malvoideae</taxon>
        <taxon>Gossypium</taxon>
    </lineage>
</organism>
<dbReference type="GO" id="GO:0006508">
    <property type="term" value="P:proteolysis"/>
    <property type="evidence" value="ECO:0007669"/>
    <property type="project" value="InterPro"/>
</dbReference>
<dbReference type="InterPro" id="IPR001969">
    <property type="entry name" value="Aspartic_peptidase_AS"/>
</dbReference>
<dbReference type="PROSITE" id="PS51767">
    <property type="entry name" value="PEPTIDASE_A1"/>
    <property type="match status" value="2"/>
</dbReference>
<dbReference type="InterPro" id="IPR032861">
    <property type="entry name" value="TAXi_N"/>
</dbReference>
<dbReference type="PANTHER" id="PTHR13683:SF826">
    <property type="entry name" value="ASPARTYL PROTEASE FAMILY PROTEIN 1"/>
    <property type="match status" value="1"/>
</dbReference>
<evidence type="ECO:0000256" key="6">
    <source>
        <dbReference type="ARBA" id="ARBA00022559"/>
    </source>
</evidence>
<evidence type="ECO:0000256" key="12">
    <source>
        <dbReference type="ARBA" id="ARBA00023157"/>
    </source>
</evidence>
<dbReference type="GO" id="GO:0042744">
    <property type="term" value="P:hydrogen peroxide catabolic process"/>
    <property type="evidence" value="ECO:0007669"/>
    <property type="project" value="InterPro"/>
</dbReference>
<comment type="cofactor">
    <cofactor evidence="16">
        <name>Ca(2+)</name>
        <dbReference type="ChEBI" id="CHEBI:29108"/>
    </cofactor>
    <text evidence="16">Binds 2 calcium ions per subunit.</text>
</comment>
<accession>A0A8J5YYI6</accession>
<feature type="disulfide bond" evidence="18">
    <location>
        <begin position="1214"/>
        <end position="1409"/>
    </location>
</feature>
<feature type="site" description="Transition state stabilizer" evidence="17">
    <location>
        <position position="1156"/>
    </location>
</feature>
<feature type="binding site" evidence="16">
    <location>
        <position position="1286"/>
    </location>
    <ligand>
        <name>Ca(2+)</name>
        <dbReference type="ChEBI" id="CHEBI:29108"/>
        <label>2</label>
    </ligand>
</feature>
<dbReference type="GO" id="GO:0140825">
    <property type="term" value="F:lactoperoxidase activity"/>
    <property type="evidence" value="ECO:0007669"/>
    <property type="project" value="UniProtKB-EC"/>
</dbReference>
<dbReference type="Gene3D" id="1.10.420.10">
    <property type="entry name" value="Peroxidase, domain 2"/>
    <property type="match status" value="1"/>
</dbReference>
<dbReference type="PROSITE" id="PS00435">
    <property type="entry name" value="PEROXIDASE_1"/>
    <property type="match status" value="1"/>
</dbReference>
<comment type="catalytic activity">
    <reaction evidence="1">
        <text>2 a phenolic donor + H2O2 = 2 a phenolic radical donor + 2 H2O</text>
        <dbReference type="Rhea" id="RHEA:56136"/>
        <dbReference type="ChEBI" id="CHEBI:15377"/>
        <dbReference type="ChEBI" id="CHEBI:16240"/>
        <dbReference type="ChEBI" id="CHEBI:139520"/>
        <dbReference type="ChEBI" id="CHEBI:139521"/>
        <dbReference type="EC" id="1.11.1.7"/>
    </reaction>
</comment>
<dbReference type="InterPro" id="IPR032799">
    <property type="entry name" value="TAXi_C"/>
</dbReference>
<evidence type="ECO:0000256" key="8">
    <source>
        <dbReference type="ARBA" id="ARBA00022723"/>
    </source>
</evidence>
<feature type="disulfide bond" evidence="18">
    <location>
        <begin position="1292"/>
        <end position="1324"/>
    </location>
</feature>
<feature type="binding site" evidence="16">
    <location>
        <position position="1338"/>
    </location>
    <ligand>
        <name>Ca(2+)</name>
        <dbReference type="ChEBI" id="CHEBI:29108"/>
        <label>2</label>
    </ligand>
</feature>
<feature type="disulfide bond" evidence="18">
    <location>
        <begin position="1162"/>
        <end position="1167"/>
    </location>
</feature>
<feature type="active site" evidence="19">
    <location>
        <position position="880"/>
    </location>
</feature>
<dbReference type="FunFam" id="1.10.520.10:FF:000001">
    <property type="entry name" value="Peroxidase"/>
    <property type="match status" value="1"/>
</dbReference>
<feature type="domain" description="Plant heme peroxidase family profile" evidence="21">
    <location>
        <begin position="1119"/>
        <end position="1413"/>
    </location>
</feature>
<dbReference type="Proteomes" id="UP000701853">
    <property type="component" value="Chromosome 4"/>
</dbReference>
<evidence type="ECO:0000256" key="9">
    <source>
        <dbReference type="ARBA" id="ARBA00022837"/>
    </source>
</evidence>
<dbReference type="GO" id="GO:0020037">
    <property type="term" value="F:heme binding"/>
    <property type="evidence" value="ECO:0007669"/>
    <property type="project" value="InterPro"/>
</dbReference>
<keyword evidence="12 18" id="KW-1015">Disulfide bond</keyword>
<evidence type="ECO:0000313" key="23">
    <source>
        <dbReference type="EMBL" id="KAG8497636.1"/>
    </source>
</evidence>
<feature type="binding site" evidence="15">
    <location>
        <position position="1255"/>
    </location>
    <ligand>
        <name>substrate</name>
    </ligand>
</feature>
<dbReference type="PROSITE" id="PS00141">
    <property type="entry name" value="ASP_PROTEASE"/>
    <property type="match status" value="3"/>
</dbReference>
<evidence type="ECO:0000259" key="21">
    <source>
        <dbReference type="PROSITE" id="PS50873"/>
    </source>
</evidence>
<evidence type="ECO:0000256" key="2">
    <source>
        <dbReference type="ARBA" id="ARBA00002322"/>
    </source>
</evidence>
<evidence type="ECO:0000256" key="1">
    <source>
        <dbReference type="ARBA" id="ARBA00000189"/>
    </source>
</evidence>
<dbReference type="EMBL" id="JAHUZN010000004">
    <property type="protein sequence ID" value="KAG8497636.1"/>
    <property type="molecule type" value="Genomic_DNA"/>
</dbReference>
<dbReference type="PRINTS" id="PR00461">
    <property type="entry name" value="PLPEROXIDASE"/>
</dbReference>
<feature type="binding site" evidence="16">
    <location>
        <position position="1182"/>
    </location>
    <ligand>
        <name>Ca(2+)</name>
        <dbReference type="ChEBI" id="CHEBI:29108"/>
        <label>1</label>
    </ligand>
</feature>
<feature type="active site" description="Proton acceptor" evidence="14">
    <location>
        <position position="1160"/>
    </location>
</feature>
<evidence type="ECO:0000259" key="22">
    <source>
        <dbReference type="PROSITE" id="PS51767"/>
    </source>
</evidence>
<evidence type="ECO:0000256" key="3">
    <source>
        <dbReference type="ARBA" id="ARBA00006873"/>
    </source>
</evidence>
<keyword evidence="9 16" id="KW-0106">Calcium</keyword>
<feature type="region of interest" description="Disordered" evidence="20">
    <location>
        <begin position="1025"/>
        <end position="1049"/>
    </location>
</feature>
<evidence type="ECO:0000256" key="14">
    <source>
        <dbReference type="PIRSR" id="PIRSR600823-1"/>
    </source>
</evidence>
<keyword evidence="8 16" id="KW-0479">Metal-binding</keyword>
<evidence type="ECO:0000256" key="5">
    <source>
        <dbReference type="ARBA" id="ARBA00012313"/>
    </source>
</evidence>
<evidence type="ECO:0000256" key="20">
    <source>
        <dbReference type="SAM" id="MobiDB-lite"/>
    </source>
</evidence>
<keyword evidence="13" id="KW-0325">Glycoprotein</keyword>
<keyword evidence="10" id="KW-0560">Oxidoreductase</keyword>
<comment type="similarity">
    <text evidence="3">Belongs to the peroxidase family. Ascorbate peroxidase subfamily.</text>
</comment>
<dbReference type="InterPro" id="IPR010255">
    <property type="entry name" value="Haem_peroxidase_sf"/>
</dbReference>
<feature type="binding site" evidence="16">
    <location>
        <position position="1168"/>
    </location>
    <ligand>
        <name>Ca(2+)</name>
        <dbReference type="ChEBI" id="CHEBI:29108"/>
        <label>1</label>
    </ligand>
</feature>
<feature type="domain" description="Peptidase A1" evidence="22">
    <location>
        <begin position="99"/>
        <end position="421"/>
    </location>
</feature>
<feature type="binding site" evidence="16">
    <location>
        <position position="1161"/>
    </location>
    <ligand>
        <name>Ca(2+)</name>
        <dbReference type="ChEBI" id="CHEBI:29108"/>
        <label>1</label>
    </ligand>
</feature>
<feature type="binding site" evidence="16">
    <location>
        <position position="1345"/>
    </location>
    <ligand>
        <name>Ca(2+)</name>
        <dbReference type="ChEBI" id="CHEBI:29108"/>
        <label>2</label>
    </ligand>
</feature>
<dbReference type="CDD" id="cd00693">
    <property type="entry name" value="secretory_peroxidase"/>
    <property type="match status" value="1"/>
</dbReference>
<evidence type="ECO:0000256" key="11">
    <source>
        <dbReference type="ARBA" id="ARBA00023004"/>
    </source>
</evidence>
<dbReference type="Pfam" id="PF14543">
    <property type="entry name" value="TAXi_N"/>
    <property type="match status" value="2"/>
</dbReference>
<gene>
    <name evidence="23" type="ORF">CXB51_008942</name>
</gene>
<dbReference type="InterPro" id="IPR033905">
    <property type="entry name" value="Secretory_peroxidase"/>
</dbReference>
<evidence type="ECO:0000256" key="13">
    <source>
        <dbReference type="ARBA" id="ARBA00023180"/>
    </source>
</evidence>
<feature type="binding site" evidence="16">
    <location>
        <position position="1166"/>
    </location>
    <ligand>
        <name>Ca(2+)</name>
        <dbReference type="ChEBI" id="CHEBI:29108"/>
        <label>1</label>
    </ligand>
</feature>
<feature type="disulfide bond" evidence="18">
    <location>
        <begin position="1129"/>
        <end position="1208"/>
    </location>
</feature>
<evidence type="ECO:0000256" key="10">
    <source>
        <dbReference type="ARBA" id="ARBA00023002"/>
    </source>
</evidence>
<dbReference type="PROSITE" id="PS50873">
    <property type="entry name" value="PEROXIDASE_4"/>
    <property type="match status" value="1"/>
</dbReference>
<comment type="caution">
    <text evidence="23">The sequence shown here is derived from an EMBL/GenBank/DDBJ whole genome shotgun (WGS) entry which is preliminary data.</text>
</comment>
<keyword evidence="24" id="KW-1185">Reference proteome</keyword>
<dbReference type="PRINTS" id="PR00458">
    <property type="entry name" value="PEROXIDASE"/>
</dbReference>